<accession>A0AAV0XN15</accession>
<dbReference type="EMBL" id="CARXXK010000106">
    <property type="protein sequence ID" value="CAI6369885.1"/>
    <property type="molecule type" value="Genomic_DNA"/>
</dbReference>
<sequence length="86" mass="9906">MLVRSSSPWFRPRALESLNWIRQVGWQVAYGLLESLFVGDFFTQRSGFGSGAARRRSNVEFGSVHRSKDRLTSHREGKWVAVHCRP</sequence>
<gene>
    <name evidence="1" type="ORF">MEUPH1_LOCUS24070</name>
</gene>
<name>A0AAV0XN15_9HEMI</name>
<evidence type="ECO:0000313" key="2">
    <source>
        <dbReference type="Proteomes" id="UP001160148"/>
    </source>
</evidence>
<comment type="caution">
    <text evidence="1">The sequence shown here is derived from an EMBL/GenBank/DDBJ whole genome shotgun (WGS) entry which is preliminary data.</text>
</comment>
<reference evidence="1 2" key="1">
    <citation type="submission" date="2023-01" db="EMBL/GenBank/DDBJ databases">
        <authorList>
            <person name="Whitehead M."/>
        </authorList>
    </citation>
    <scope>NUCLEOTIDE SEQUENCE [LARGE SCALE GENOMIC DNA]</scope>
</reference>
<keyword evidence="2" id="KW-1185">Reference proteome</keyword>
<dbReference type="Proteomes" id="UP001160148">
    <property type="component" value="Unassembled WGS sequence"/>
</dbReference>
<organism evidence="1 2">
    <name type="scientific">Macrosiphum euphorbiae</name>
    <name type="common">potato aphid</name>
    <dbReference type="NCBI Taxonomy" id="13131"/>
    <lineage>
        <taxon>Eukaryota</taxon>
        <taxon>Metazoa</taxon>
        <taxon>Ecdysozoa</taxon>
        <taxon>Arthropoda</taxon>
        <taxon>Hexapoda</taxon>
        <taxon>Insecta</taxon>
        <taxon>Pterygota</taxon>
        <taxon>Neoptera</taxon>
        <taxon>Paraneoptera</taxon>
        <taxon>Hemiptera</taxon>
        <taxon>Sternorrhyncha</taxon>
        <taxon>Aphidomorpha</taxon>
        <taxon>Aphidoidea</taxon>
        <taxon>Aphididae</taxon>
        <taxon>Macrosiphini</taxon>
        <taxon>Macrosiphum</taxon>
    </lineage>
</organism>
<proteinExistence type="predicted"/>
<dbReference type="AlphaFoldDB" id="A0AAV0XN15"/>
<evidence type="ECO:0000313" key="1">
    <source>
        <dbReference type="EMBL" id="CAI6369885.1"/>
    </source>
</evidence>
<protein>
    <submittedName>
        <fullName evidence="1">Uncharacterized protein</fullName>
    </submittedName>
</protein>